<evidence type="ECO:0000313" key="1">
    <source>
        <dbReference type="EMBL" id="MEE1881583.1"/>
    </source>
</evidence>
<reference evidence="1 2" key="1">
    <citation type="submission" date="2024-01" db="EMBL/GenBank/DDBJ databases">
        <title>Unpublished Manusciprt.</title>
        <authorList>
            <person name="Duman M."/>
            <person name="Valdes E.G."/>
            <person name="Ajmi N."/>
            <person name="Altun S."/>
            <person name="Saticioglu I.B."/>
        </authorList>
    </citation>
    <scope>NUCLEOTIDE SEQUENCE [LARGE SCALE GENOMIC DNA]</scope>
    <source>
        <strain evidence="1 2">139P</strain>
    </source>
</reference>
<organism evidence="1 2">
    <name type="scientific">Pseudomonas soli</name>
    <dbReference type="NCBI Taxonomy" id="1306993"/>
    <lineage>
        <taxon>Bacteria</taxon>
        <taxon>Pseudomonadati</taxon>
        <taxon>Pseudomonadota</taxon>
        <taxon>Gammaproteobacteria</taxon>
        <taxon>Pseudomonadales</taxon>
        <taxon>Pseudomonadaceae</taxon>
        <taxon>Pseudomonas</taxon>
    </lineage>
</organism>
<sequence>MLILEASIELVSIPGNDFCWSYWADESEAIQELQSLLDLVKAGTLPERLKLTVIFAPTGPLQETSMSSGWAETYLKIAERFDQVEALLW</sequence>
<evidence type="ECO:0000313" key="2">
    <source>
        <dbReference type="Proteomes" id="UP001329505"/>
    </source>
</evidence>
<dbReference type="Proteomes" id="UP001329505">
    <property type="component" value="Unassembled WGS sequence"/>
</dbReference>
<comment type="caution">
    <text evidence="1">The sequence shown here is derived from an EMBL/GenBank/DDBJ whole genome shotgun (WGS) entry which is preliminary data.</text>
</comment>
<keyword evidence="2" id="KW-1185">Reference proteome</keyword>
<dbReference type="RefSeq" id="WP_236660999.1">
    <property type="nucleotide sequence ID" value="NZ_CATKPM010000003.1"/>
</dbReference>
<gene>
    <name evidence="1" type="ORF">V0R55_15550</name>
</gene>
<accession>A0ABU7GRF0</accession>
<dbReference type="EMBL" id="JAZDQQ010000012">
    <property type="protein sequence ID" value="MEE1881583.1"/>
    <property type="molecule type" value="Genomic_DNA"/>
</dbReference>
<proteinExistence type="predicted"/>
<name>A0ABU7GRF0_9PSED</name>
<protein>
    <submittedName>
        <fullName evidence="1">Uncharacterized protein</fullName>
    </submittedName>
</protein>